<name>D5E6G0_MYCCM</name>
<reference evidence="13" key="1">
    <citation type="submission" date="2010-03" db="EMBL/GenBank/DDBJ databases">
        <title>The complete genome of Mycoplasma crocodyli MP145.</title>
        <authorList>
            <person name="Glass J.I."/>
            <person name="Durkin A.S."/>
            <person name="Hostetler J."/>
            <person name="Jackson J."/>
            <person name="Johnson J."/>
            <person name="May M.A."/>
            <person name="Paralanov V."/>
            <person name="Radune D."/>
            <person name="Szczypinski B."/>
            <person name="Brown D.R."/>
        </authorList>
    </citation>
    <scope>NUCLEOTIDE SEQUENCE [LARGE SCALE GENOMIC DNA]</scope>
    <source>
        <strain evidence="13">ATCC 51981 / MP145</strain>
    </source>
</reference>
<dbReference type="PANTHER" id="PTHR12428">
    <property type="entry name" value="OXA1"/>
    <property type="match status" value="1"/>
</dbReference>
<dbReference type="InterPro" id="IPR028055">
    <property type="entry name" value="YidC/Oxa/ALB_C"/>
</dbReference>
<dbReference type="PANTHER" id="PTHR12428:SF65">
    <property type="entry name" value="CYTOCHROME C OXIDASE ASSEMBLY PROTEIN COX18, MITOCHONDRIAL"/>
    <property type="match status" value="1"/>
</dbReference>
<dbReference type="InterPro" id="IPR001708">
    <property type="entry name" value="YidC/ALB3/OXA1/COX18"/>
</dbReference>
<accession>D5E6G0</accession>
<dbReference type="GO" id="GO:0015031">
    <property type="term" value="P:protein transport"/>
    <property type="evidence" value="ECO:0007669"/>
    <property type="project" value="UniProtKB-KW"/>
</dbReference>
<keyword evidence="3" id="KW-1003">Cell membrane</keyword>
<keyword evidence="4 9" id="KW-0812">Transmembrane</keyword>
<evidence type="ECO:0000313" key="13">
    <source>
        <dbReference type="Proteomes" id="UP000001845"/>
    </source>
</evidence>
<dbReference type="RefSeq" id="WP_013054409.1">
    <property type="nucleotide sequence ID" value="NC_014014.1"/>
</dbReference>
<keyword evidence="7 10" id="KW-0472">Membrane</keyword>
<reference key="2">
    <citation type="submission" date="2010-03" db="EMBL/GenBank/DDBJ databases">
        <authorList>
            <person name="Ma Z."/>
            <person name="Wang X."/>
            <person name="Liu H."/>
        </authorList>
    </citation>
    <scope>NUCLEOTIDE SEQUENCE</scope>
    <source>
        <strain>MP145</strain>
    </source>
</reference>
<dbReference type="GO" id="GO:0005886">
    <property type="term" value="C:plasma membrane"/>
    <property type="evidence" value="ECO:0007669"/>
    <property type="project" value="UniProtKB-SubCell"/>
</dbReference>
<dbReference type="NCBIfam" id="TIGR03592">
    <property type="entry name" value="yidC_oxa1_cterm"/>
    <property type="match status" value="1"/>
</dbReference>
<feature type="transmembrane region" description="Helical" evidence="10">
    <location>
        <begin position="577"/>
        <end position="599"/>
    </location>
</feature>
<feature type="transmembrane region" description="Helical" evidence="10">
    <location>
        <begin position="402"/>
        <end position="427"/>
    </location>
</feature>
<feature type="transmembrane region" description="Helical" evidence="10">
    <location>
        <begin position="29"/>
        <end position="48"/>
    </location>
</feature>
<dbReference type="GO" id="GO:0051205">
    <property type="term" value="P:protein insertion into membrane"/>
    <property type="evidence" value="ECO:0007669"/>
    <property type="project" value="TreeGrafter"/>
</dbReference>
<evidence type="ECO:0000256" key="4">
    <source>
        <dbReference type="ARBA" id="ARBA00022692"/>
    </source>
</evidence>
<keyword evidence="5" id="KW-0653">Protein transport</keyword>
<dbReference type="KEGG" id="mcd:MCRO_0755"/>
<keyword evidence="2" id="KW-0813">Transport</keyword>
<dbReference type="CDD" id="cd20070">
    <property type="entry name" value="5TM_YidC_Alb3"/>
    <property type="match status" value="1"/>
</dbReference>
<dbReference type="Pfam" id="PF02096">
    <property type="entry name" value="60KD_IMP"/>
    <property type="match status" value="1"/>
</dbReference>
<evidence type="ECO:0000256" key="1">
    <source>
        <dbReference type="ARBA" id="ARBA00004651"/>
    </source>
</evidence>
<dbReference type="eggNOG" id="COG0706">
    <property type="taxonomic scope" value="Bacteria"/>
</dbReference>
<dbReference type="HOGENOM" id="CLU_031187_0_0_14"/>
<evidence type="ECO:0000256" key="7">
    <source>
        <dbReference type="ARBA" id="ARBA00023136"/>
    </source>
</evidence>
<dbReference type="OrthoDB" id="394558at2"/>
<comment type="subcellular location">
    <subcellularLocation>
        <location evidence="1">Cell membrane</location>
        <topology evidence="1">Multi-pass membrane protein</topology>
    </subcellularLocation>
    <subcellularLocation>
        <location evidence="9">Membrane</location>
        <topology evidence="9">Multi-pass membrane protein</topology>
    </subcellularLocation>
</comment>
<dbReference type="EMBL" id="CP001991">
    <property type="protein sequence ID" value="ADE19633.1"/>
    <property type="molecule type" value="Genomic_DNA"/>
</dbReference>
<dbReference type="GO" id="GO:0032977">
    <property type="term" value="F:membrane insertase activity"/>
    <property type="evidence" value="ECO:0007669"/>
    <property type="project" value="InterPro"/>
</dbReference>
<protein>
    <submittedName>
        <fullName evidence="12">60 kDa inner membrane protein</fullName>
    </submittedName>
</protein>
<dbReference type="NCBIfam" id="NF002567">
    <property type="entry name" value="PRK02201.1-2"/>
    <property type="match status" value="1"/>
</dbReference>
<feature type="transmembrane region" description="Helical" evidence="10">
    <location>
        <begin position="482"/>
        <end position="499"/>
    </location>
</feature>
<feature type="domain" description="Membrane insertase YidC/Oxa/ALB C-terminal" evidence="11">
    <location>
        <begin position="409"/>
        <end position="611"/>
    </location>
</feature>
<keyword evidence="13" id="KW-1185">Reference proteome</keyword>
<evidence type="ECO:0000256" key="3">
    <source>
        <dbReference type="ARBA" id="ARBA00022475"/>
    </source>
</evidence>
<dbReference type="Proteomes" id="UP000001845">
    <property type="component" value="Chromosome"/>
</dbReference>
<evidence type="ECO:0000256" key="5">
    <source>
        <dbReference type="ARBA" id="ARBA00022927"/>
    </source>
</evidence>
<reference evidence="12 13" key="3">
    <citation type="journal article" date="2011" name="J. Bacteriol.">
        <title>Genome sequences of Mycoplasma alligatoris A21JP2T and Mycoplasma crocodyli MP145T.</title>
        <authorList>
            <person name="Brown D.R."/>
            <person name="Farmerie W.G."/>
            <person name="May M."/>
            <person name="Benders G.A."/>
            <person name="Durkin A.S."/>
            <person name="Hlavinka K."/>
            <person name="Hostetler J."/>
            <person name="Jackson J."/>
            <person name="Johnson J."/>
            <person name="Miller R.H."/>
            <person name="Paralanov V."/>
            <person name="Radune D."/>
            <person name="Szczypinski B."/>
            <person name="Glass J.I."/>
        </authorList>
    </citation>
    <scope>NUCLEOTIDE SEQUENCE [LARGE SCALE GENOMIC DNA]</scope>
    <source>
        <strain evidence="13">ATCC 51981 / MP145</strain>
    </source>
</reference>
<evidence type="ECO:0000313" key="12">
    <source>
        <dbReference type="EMBL" id="ADE19633.1"/>
    </source>
</evidence>
<organism evidence="12 13">
    <name type="scientific">Mycoplasma crocodyli (strain ATCC 51981 / MP145)</name>
    <dbReference type="NCBI Taxonomy" id="512564"/>
    <lineage>
        <taxon>Bacteria</taxon>
        <taxon>Bacillati</taxon>
        <taxon>Mycoplasmatota</taxon>
        <taxon>Mollicutes</taxon>
        <taxon>Mycoplasmataceae</taxon>
        <taxon>Mycoplasma</taxon>
    </lineage>
</organism>
<dbReference type="STRING" id="512564.MCRO_0755"/>
<evidence type="ECO:0000256" key="6">
    <source>
        <dbReference type="ARBA" id="ARBA00022989"/>
    </source>
</evidence>
<proteinExistence type="inferred from homology"/>
<dbReference type="InterPro" id="IPR047196">
    <property type="entry name" value="YidC_ALB_C"/>
</dbReference>
<keyword evidence="6 10" id="KW-1133">Transmembrane helix</keyword>
<evidence type="ECO:0000259" key="11">
    <source>
        <dbReference type="Pfam" id="PF02096"/>
    </source>
</evidence>
<feature type="transmembrane region" description="Helical" evidence="10">
    <location>
        <begin position="528"/>
        <end position="547"/>
    </location>
</feature>
<evidence type="ECO:0000256" key="2">
    <source>
        <dbReference type="ARBA" id="ARBA00022448"/>
    </source>
</evidence>
<keyword evidence="8" id="KW-0143">Chaperone</keyword>
<sequence>MNQKRSNKFDYFTNDKDPVEKKKSLLKKVWYWLKISLYVLVFGLTITGCVQSIAIKTSGETGAGLELYRNKEDIAPKVKSFLVEEKELIKKDNSKDAEVIKLPTITAISEENILIKNKDILNLLREQTKNNKGEYGAYNSFNSAIRIKKDGKELTGSEIYKDKGRFLFDVSNTKEYQPITTFTNIYTFANAVDVETQKDAASPLKSDKNDTNKITWVSGISKIDNDFKAYDIANLKNELEAKEKGKKDYVIYYKSKALFSRDILQIFYNLTFTDQKWKDLFDNKDPSTFIKENIIDKFKNNQEVRLTYVQKEGILTYHKLLSAQLNELGFAKTLTLGYDASNKYDIDIRHSHVPGAAMPYSNAAQKPITTWSESWGLGPFYGLIVYPISYVSQALRQSLPDLSGWSTIFVIIIVVVIIKAFSLLITFKSIVGQSIQEDLRGKKAQIEAKYKDFGNNKMMKARKQQELQKLYKKNNINPLDQFLSVIVSMPIFFAMWRVIQCMPEIKSTIWLGLNFSSTSYSSLFAGQWQYLGIIVIAVGVQLVSQILPRLLNRRRLKERISIAENEALKKSEKTQRIVMIVFLVITLMFTAGVQVYWIITGLWTIGQTIGIHYLKKSAWWRTKYSKKFKA</sequence>
<evidence type="ECO:0000256" key="8">
    <source>
        <dbReference type="ARBA" id="ARBA00023186"/>
    </source>
</evidence>
<dbReference type="AlphaFoldDB" id="D5E6G0"/>
<evidence type="ECO:0000256" key="9">
    <source>
        <dbReference type="RuleBase" id="RU003945"/>
    </source>
</evidence>
<evidence type="ECO:0000256" key="10">
    <source>
        <dbReference type="SAM" id="Phobius"/>
    </source>
</evidence>
<comment type="similarity">
    <text evidence="9">Belongs to the OXA1/ALB3/YidC family.</text>
</comment>
<gene>
    <name evidence="12" type="ordered locus">MCRO_0755</name>
</gene>